<name>A0A7S3AIF5_9EUKA</name>
<sequence>MRLTQAKSYVREAVGEVGIEVFREELIDVRDRLHDVHTQINTEVDFLKRSGQELLDSSGIRSHLEAAGQGLMPHLEQAGEAVRPHLDRIGSEVQDLVRRVKVVALGEEEAGLEAEHQTAAAARPFDTWSGGLVRAAMMTINPLDTGNLDTASEATAAAAGGGAAARAAPDDEVVRPMAVQSMGRPSDAHGTVSARPPDGGAAGEALGAGQPRVVPSVLIAEVD</sequence>
<dbReference type="AlphaFoldDB" id="A0A7S3AIF5"/>
<gene>
    <name evidence="2" type="ORF">HERI1096_LOCUS6350</name>
</gene>
<evidence type="ECO:0000313" key="2">
    <source>
        <dbReference type="EMBL" id="CAE0105692.1"/>
    </source>
</evidence>
<feature type="region of interest" description="Disordered" evidence="1">
    <location>
        <begin position="180"/>
        <end position="208"/>
    </location>
</feature>
<organism evidence="2">
    <name type="scientific">Haptolina ericina</name>
    <dbReference type="NCBI Taxonomy" id="156174"/>
    <lineage>
        <taxon>Eukaryota</taxon>
        <taxon>Haptista</taxon>
        <taxon>Haptophyta</taxon>
        <taxon>Prymnesiophyceae</taxon>
        <taxon>Prymnesiales</taxon>
        <taxon>Prymnesiaceae</taxon>
        <taxon>Haptolina</taxon>
    </lineage>
</organism>
<evidence type="ECO:0000256" key="1">
    <source>
        <dbReference type="SAM" id="MobiDB-lite"/>
    </source>
</evidence>
<dbReference type="EMBL" id="HBHX01011420">
    <property type="protein sequence ID" value="CAE0105692.1"/>
    <property type="molecule type" value="Transcribed_RNA"/>
</dbReference>
<proteinExistence type="predicted"/>
<protein>
    <submittedName>
        <fullName evidence="2">Uncharacterized protein</fullName>
    </submittedName>
</protein>
<reference evidence="2" key="1">
    <citation type="submission" date="2021-01" db="EMBL/GenBank/DDBJ databases">
        <authorList>
            <person name="Corre E."/>
            <person name="Pelletier E."/>
            <person name="Niang G."/>
            <person name="Scheremetjew M."/>
            <person name="Finn R."/>
            <person name="Kale V."/>
            <person name="Holt S."/>
            <person name="Cochrane G."/>
            <person name="Meng A."/>
            <person name="Brown T."/>
            <person name="Cohen L."/>
        </authorList>
    </citation>
    <scope>NUCLEOTIDE SEQUENCE</scope>
    <source>
        <strain evidence="2">CCMP281</strain>
    </source>
</reference>
<accession>A0A7S3AIF5</accession>